<feature type="domain" description="Cell wall mannoprotein PIR1-like C-terminal" evidence="4">
    <location>
        <begin position="63"/>
        <end position="130"/>
    </location>
</feature>
<sequence>MKSFATLAAFAAGANALAIRSDSCCFELTASGGASGTLGQLSDGQNRIGGGLPPATYCISSSGIITDSNGRGCILTPPTTQWQCDEGATGTSGFSVTGSGDLAYNGNTTFVACQTGDNGELNIYTNPPSADVSGCVDVTLEADKCAAPTSSSVAPTTSSSATPVPVSSKSPSVVVVTVTDTVCVASYSTTLVQPTTSATPVPVTTSSAVETSTTLTSTSVETSTTLTSSTPVPETSSSVVESSTPLTSSTPVPETTSSTTPTSTKTATPTSSATTCGTSLVSGSYEYPHLIIPIDSSSPNTAAGTQYNGEISSTVSTIFDFDIPASDSGKTCSLVFLFPEQQDLETSSFTFSGDGKIDFAELSSPATQSTTYNNAPSVAQDYGVFTVAPGNSYVISTFDCPAGDRVAYELKNAGSTNLTYFEDWNPSPIGLFITVC</sequence>
<evidence type="ECO:0000256" key="2">
    <source>
        <dbReference type="SAM" id="SignalP"/>
    </source>
</evidence>
<dbReference type="AlphaFoldDB" id="A0A1Q5QBT3"/>
<protein>
    <submittedName>
        <fullName evidence="5">Uncharacterized protein</fullName>
    </submittedName>
</protein>
<dbReference type="InterPro" id="IPR018620">
    <property type="entry name" value="Ubiquitin3-bd_protein_But2_C"/>
</dbReference>
<name>A0A1Q5QBT3_TALAT</name>
<dbReference type="GeneID" id="31000911"/>
<evidence type="ECO:0000256" key="1">
    <source>
        <dbReference type="SAM" id="MobiDB-lite"/>
    </source>
</evidence>
<keyword evidence="2" id="KW-0732">Signal</keyword>
<keyword evidence="6" id="KW-1185">Reference proteome</keyword>
<evidence type="ECO:0000313" key="5">
    <source>
        <dbReference type="EMBL" id="OKL63341.1"/>
    </source>
</evidence>
<dbReference type="STRING" id="1441469.A0A1Q5QBT3"/>
<dbReference type="Pfam" id="PF09792">
    <property type="entry name" value="But2"/>
    <property type="match status" value="1"/>
</dbReference>
<feature type="region of interest" description="Disordered" evidence="1">
    <location>
        <begin position="194"/>
        <end position="275"/>
    </location>
</feature>
<dbReference type="OrthoDB" id="4657524at2759"/>
<evidence type="ECO:0000313" key="6">
    <source>
        <dbReference type="Proteomes" id="UP000214365"/>
    </source>
</evidence>
<accession>A0A1Q5QBT3</accession>
<dbReference type="Proteomes" id="UP000214365">
    <property type="component" value="Unassembled WGS sequence"/>
</dbReference>
<organism evidence="5 6">
    <name type="scientific">Talaromyces atroroseus</name>
    <dbReference type="NCBI Taxonomy" id="1441469"/>
    <lineage>
        <taxon>Eukaryota</taxon>
        <taxon>Fungi</taxon>
        <taxon>Dikarya</taxon>
        <taxon>Ascomycota</taxon>
        <taxon>Pezizomycotina</taxon>
        <taxon>Eurotiomycetes</taxon>
        <taxon>Eurotiomycetidae</taxon>
        <taxon>Eurotiales</taxon>
        <taxon>Trichocomaceae</taxon>
        <taxon>Talaromyces</taxon>
        <taxon>Talaromyces sect. Trachyspermi</taxon>
    </lineage>
</organism>
<dbReference type="EMBL" id="LFMY01000002">
    <property type="protein sequence ID" value="OKL63341.1"/>
    <property type="molecule type" value="Genomic_DNA"/>
</dbReference>
<evidence type="ECO:0000259" key="3">
    <source>
        <dbReference type="Pfam" id="PF09792"/>
    </source>
</evidence>
<dbReference type="RefSeq" id="XP_020123462.1">
    <property type="nucleotide sequence ID" value="XM_020261069.1"/>
</dbReference>
<feature type="region of interest" description="Disordered" evidence="1">
    <location>
        <begin position="147"/>
        <end position="170"/>
    </location>
</feature>
<dbReference type="InterPro" id="IPR054508">
    <property type="entry name" value="PIR1-like_C"/>
</dbReference>
<comment type="caution">
    <text evidence="5">The sequence shown here is derived from an EMBL/GenBank/DDBJ whole genome shotgun (WGS) entry which is preliminary data.</text>
</comment>
<feature type="signal peptide" evidence="2">
    <location>
        <begin position="1"/>
        <end position="16"/>
    </location>
</feature>
<feature type="domain" description="Ubiquitin 3 binding protein But2 C-terminal" evidence="3">
    <location>
        <begin position="286"/>
        <end position="426"/>
    </location>
</feature>
<dbReference type="PANTHER" id="PTHR39613:SF1">
    <property type="entry name" value="ANCHORED CELL WALL PROTEIN, PUTATIVE (AFU_ORTHOLOGUE AFUA_4G08960)-RELATED"/>
    <property type="match status" value="1"/>
</dbReference>
<dbReference type="PANTHER" id="PTHR39613">
    <property type="entry name" value="ANCHORED CELL WALL PROTEIN, PUTATIVE (AFU_ORTHOLOGUE AFUA_4G08960)-RELATED"/>
    <property type="match status" value="1"/>
</dbReference>
<dbReference type="Pfam" id="PF22799">
    <property type="entry name" value="PIR1-like_C"/>
    <property type="match status" value="1"/>
</dbReference>
<feature type="chain" id="PRO_5011959599" evidence="2">
    <location>
        <begin position="17"/>
        <end position="436"/>
    </location>
</feature>
<proteinExistence type="predicted"/>
<evidence type="ECO:0000259" key="4">
    <source>
        <dbReference type="Pfam" id="PF22799"/>
    </source>
</evidence>
<reference evidence="5 6" key="1">
    <citation type="submission" date="2015-06" db="EMBL/GenBank/DDBJ databases">
        <title>Talaromyces atroroseus IBT 11181 draft genome.</title>
        <authorList>
            <person name="Rasmussen K.B."/>
            <person name="Rasmussen S."/>
            <person name="Petersen B."/>
            <person name="Sicheritz-Ponten T."/>
            <person name="Mortensen U.H."/>
            <person name="Thrane U."/>
        </authorList>
    </citation>
    <scope>NUCLEOTIDE SEQUENCE [LARGE SCALE GENOMIC DNA]</scope>
    <source>
        <strain evidence="5 6">IBT 11181</strain>
    </source>
</reference>
<gene>
    <name evidence="5" type="ORF">UA08_01156</name>
</gene>